<dbReference type="SUPFAM" id="SSF53448">
    <property type="entry name" value="Nucleotide-diphospho-sugar transferases"/>
    <property type="match status" value="1"/>
</dbReference>
<evidence type="ECO:0000256" key="5">
    <source>
        <dbReference type="ARBA" id="ARBA00022741"/>
    </source>
</evidence>
<dbReference type="Proteomes" id="UP000644749">
    <property type="component" value="Unassembled WGS sequence"/>
</dbReference>
<dbReference type="GO" id="GO:0016740">
    <property type="term" value="F:transferase activity"/>
    <property type="evidence" value="ECO:0007669"/>
    <property type="project" value="UniProtKB-KW"/>
</dbReference>
<dbReference type="InterPro" id="IPR005835">
    <property type="entry name" value="NTP_transferase_dom"/>
</dbReference>
<dbReference type="Pfam" id="PF00483">
    <property type="entry name" value="NTP_transferase"/>
    <property type="match status" value="1"/>
</dbReference>
<dbReference type="Gene3D" id="3.90.550.10">
    <property type="entry name" value="Spore Coat Polysaccharide Biosynthesis Protein SpsA, Chain A"/>
    <property type="match status" value="1"/>
</dbReference>
<dbReference type="Gene3D" id="2.160.10.10">
    <property type="entry name" value="Hexapeptide repeat proteins"/>
    <property type="match status" value="1"/>
</dbReference>
<evidence type="ECO:0000256" key="1">
    <source>
        <dbReference type="ARBA" id="ARBA00010443"/>
    </source>
</evidence>
<name>A0ABS1S578_9RHOB</name>
<dbReference type="EMBL" id="JAESHT010000006">
    <property type="protein sequence ID" value="MBL3673709.1"/>
    <property type="molecule type" value="Genomic_DNA"/>
</dbReference>
<comment type="similarity">
    <text evidence="1">Belongs to the bacterial/plant glucose-1-phosphate adenylyltransferase family.</text>
</comment>
<protein>
    <submittedName>
        <fullName evidence="11">NTP transferase domain-containing protein</fullName>
    </submittedName>
</protein>
<sequence length="374" mass="40158">MQSHLVSKTRSDLNVATILLAGGKGTRLHELTAAESKPAVHFAGRNRIVDFAMANIVRSGLDRLVVATQFAPATLHDHLPARWDGHFASGAMILKDGRDTYLGTADAVRHNWAQVEGWGSDQVLVVAADHIYDMDYAPLIAAHKASGAAVTVAVDVVPVTAASGFGVMQTDTSGRILSFLEKPAHPPAIPGDPDHAMVSMGIYVFEADWLRDALFGRDIASLDFGHEVIPAAVAQGLAMSYRLPAGPSGHTYWRDVGTLESLRLSHLDFVGQQPARLPRASTLSEWYLGRGSVAMPGALVPASARLTRCLVAPGTKVPAGLVVGEDPDEDDLWFRRDRGTVLITQAMLDRREAVRVPVSLHVAARPVLQSRDVA</sequence>
<dbReference type="Pfam" id="PF24894">
    <property type="entry name" value="Hexapep_GlmU"/>
    <property type="match status" value="1"/>
</dbReference>
<comment type="caution">
    <text evidence="11">The sequence shown here is derived from an EMBL/GenBank/DDBJ whole genome shotgun (WGS) entry which is preliminary data.</text>
</comment>
<evidence type="ECO:0000313" key="12">
    <source>
        <dbReference type="Proteomes" id="UP000644749"/>
    </source>
</evidence>
<keyword evidence="4" id="KW-0548">Nucleotidyltransferase</keyword>
<dbReference type="PANTHER" id="PTHR43523">
    <property type="entry name" value="GLUCOSE-1-PHOSPHATE ADENYLYLTRANSFERASE-RELATED"/>
    <property type="match status" value="1"/>
</dbReference>
<accession>A0ABS1S578</accession>
<evidence type="ECO:0000256" key="2">
    <source>
        <dbReference type="ARBA" id="ARBA00022600"/>
    </source>
</evidence>
<dbReference type="InterPro" id="IPR005836">
    <property type="entry name" value="ADP_Glu_pyroP_CS"/>
</dbReference>
<evidence type="ECO:0000259" key="9">
    <source>
        <dbReference type="Pfam" id="PF00483"/>
    </source>
</evidence>
<gene>
    <name evidence="11" type="ORF">JL111_09440</name>
</gene>
<dbReference type="InterPro" id="IPR011831">
    <property type="entry name" value="ADP-Glc_PPase"/>
</dbReference>
<keyword evidence="5" id="KW-0547">Nucleotide-binding</keyword>
<dbReference type="PROSITE" id="PS00808">
    <property type="entry name" value="ADP_GLC_PYROPHOSPH_1"/>
    <property type="match status" value="1"/>
</dbReference>
<keyword evidence="7" id="KW-0320">Glycogen biosynthesis</keyword>
<evidence type="ECO:0000256" key="6">
    <source>
        <dbReference type="ARBA" id="ARBA00022840"/>
    </source>
</evidence>
<evidence type="ECO:0000256" key="7">
    <source>
        <dbReference type="ARBA" id="ARBA00023056"/>
    </source>
</evidence>
<dbReference type="InterPro" id="IPR029044">
    <property type="entry name" value="Nucleotide-diphossugar_trans"/>
</dbReference>
<feature type="domain" description="Nucleotidyl transferase" evidence="9">
    <location>
        <begin position="17"/>
        <end position="263"/>
    </location>
</feature>
<evidence type="ECO:0000256" key="8">
    <source>
        <dbReference type="ARBA" id="ARBA00023277"/>
    </source>
</evidence>
<keyword evidence="2" id="KW-0321">Glycogen metabolism</keyword>
<keyword evidence="6" id="KW-0067">ATP-binding</keyword>
<evidence type="ECO:0000256" key="3">
    <source>
        <dbReference type="ARBA" id="ARBA00022679"/>
    </source>
</evidence>
<keyword evidence="3 11" id="KW-0808">Transferase</keyword>
<evidence type="ECO:0000313" key="11">
    <source>
        <dbReference type="EMBL" id="MBL3673709.1"/>
    </source>
</evidence>
<dbReference type="InterPro" id="IPR056818">
    <property type="entry name" value="GlmU/GlgC-like_hexapep"/>
</dbReference>
<keyword evidence="8" id="KW-0119">Carbohydrate metabolism</keyword>
<reference evidence="11 12" key="1">
    <citation type="submission" date="2021-01" db="EMBL/GenBank/DDBJ databases">
        <title>011410 draft genome.</title>
        <authorList>
            <person name="Lang L."/>
        </authorList>
    </citation>
    <scope>NUCLEOTIDE SEQUENCE [LARGE SCALE GENOMIC DNA]</scope>
    <source>
        <strain evidence="11 12">KCTC 42845</strain>
    </source>
</reference>
<evidence type="ECO:0000256" key="4">
    <source>
        <dbReference type="ARBA" id="ARBA00022695"/>
    </source>
</evidence>
<organism evidence="11 12">
    <name type="scientific">Paracoccus aerius</name>
    <dbReference type="NCBI Taxonomy" id="1915382"/>
    <lineage>
        <taxon>Bacteria</taxon>
        <taxon>Pseudomonadati</taxon>
        <taxon>Pseudomonadota</taxon>
        <taxon>Alphaproteobacteria</taxon>
        <taxon>Rhodobacterales</taxon>
        <taxon>Paracoccaceae</taxon>
        <taxon>Paracoccus</taxon>
    </lineage>
</organism>
<keyword evidence="12" id="KW-1185">Reference proteome</keyword>
<dbReference type="PROSITE" id="PS00810">
    <property type="entry name" value="ADP_GLC_PYROPHOSPH_3"/>
    <property type="match status" value="1"/>
</dbReference>
<proteinExistence type="inferred from homology"/>
<feature type="domain" description="Glucose-1-phosphate adenylyltransferase/Bifunctional protein GlmU-like C-terminal hexapeptide" evidence="10">
    <location>
        <begin position="291"/>
        <end position="341"/>
    </location>
</feature>
<dbReference type="PANTHER" id="PTHR43523:SF2">
    <property type="entry name" value="GLUCOSE-1-PHOSPHATE ADENYLYLTRANSFERASE"/>
    <property type="match status" value="1"/>
</dbReference>
<evidence type="ECO:0000259" key="10">
    <source>
        <dbReference type="Pfam" id="PF24894"/>
    </source>
</evidence>